<dbReference type="EMBL" id="CP016172">
    <property type="protein sequence ID" value="ANN78030.1"/>
    <property type="molecule type" value="Genomic_DNA"/>
</dbReference>
<protein>
    <submittedName>
        <fullName evidence="2">Uncharacterized protein</fullName>
    </submittedName>
</protein>
<evidence type="ECO:0000313" key="2">
    <source>
        <dbReference type="EMBL" id="ANN78030.1"/>
    </source>
</evidence>
<dbReference type="Proteomes" id="UP000091926">
    <property type="component" value="Chromosome"/>
</dbReference>
<keyword evidence="3" id="KW-1185">Reference proteome</keyword>
<name>A0A193GDZ0_9BORD</name>
<dbReference type="KEGG" id="bfz:BAU07_13860"/>
<reference evidence="2 3" key="1">
    <citation type="submission" date="2016-06" db="EMBL/GenBank/DDBJ databases">
        <title>Complete genome sequences of Bordetella bronchialis and Bordetella flabilis.</title>
        <authorList>
            <person name="LiPuma J.J."/>
            <person name="Spilker T."/>
        </authorList>
    </citation>
    <scope>NUCLEOTIDE SEQUENCE [LARGE SCALE GENOMIC DNA]</scope>
    <source>
        <strain evidence="2 3">AU10664</strain>
    </source>
</reference>
<organism evidence="2 3">
    <name type="scientific">Bordetella flabilis</name>
    <dbReference type="NCBI Taxonomy" id="463014"/>
    <lineage>
        <taxon>Bacteria</taxon>
        <taxon>Pseudomonadati</taxon>
        <taxon>Pseudomonadota</taxon>
        <taxon>Betaproteobacteria</taxon>
        <taxon>Burkholderiales</taxon>
        <taxon>Alcaligenaceae</taxon>
        <taxon>Bordetella</taxon>
    </lineage>
</organism>
<evidence type="ECO:0000313" key="3">
    <source>
        <dbReference type="Proteomes" id="UP000091926"/>
    </source>
</evidence>
<accession>A0A193GDZ0</accession>
<sequence length="72" mass="7732">MCAHAQPARPSAGTGPHAMRRRPDVRFLFDGYARALSSNGWLPRVNGQDRGSNSHGSIQKVMAGALLIGCTR</sequence>
<proteinExistence type="predicted"/>
<dbReference type="STRING" id="463014.BAU07_13860"/>
<gene>
    <name evidence="2" type="ORF">BAU07_13860</name>
</gene>
<evidence type="ECO:0000256" key="1">
    <source>
        <dbReference type="SAM" id="MobiDB-lite"/>
    </source>
</evidence>
<dbReference type="AlphaFoldDB" id="A0A193GDZ0"/>
<feature type="region of interest" description="Disordered" evidence="1">
    <location>
        <begin position="1"/>
        <end position="20"/>
    </location>
</feature>